<evidence type="ECO:0000313" key="4">
    <source>
        <dbReference type="Proteomes" id="UP000639772"/>
    </source>
</evidence>
<keyword evidence="3" id="KW-1185">Reference proteome</keyword>
<dbReference type="AlphaFoldDB" id="A0A835U3D3"/>
<name>A0A835U3D3_VANPL</name>
<dbReference type="Proteomes" id="UP000639772">
    <property type="component" value="Unassembled WGS sequence"/>
</dbReference>
<accession>A0A835U3D3</accession>
<dbReference type="Proteomes" id="UP000636800">
    <property type="component" value="Unassembled WGS sequence"/>
</dbReference>
<organism evidence="2 3">
    <name type="scientific">Vanilla planifolia</name>
    <name type="common">Vanilla</name>
    <dbReference type="NCBI Taxonomy" id="51239"/>
    <lineage>
        <taxon>Eukaryota</taxon>
        <taxon>Viridiplantae</taxon>
        <taxon>Streptophyta</taxon>
        <taxon>Embryophyta</taxon>
        <taxon>Tracheophyta</taxon>
        <taxon>Spermatophyta</taxon>
        <taxon>Magnoliopsida</taxon>
        <taxon>Liliopsida</taxon>
        <taxon>Asparagales</taxon>
        <taxon>Orchidaceae</taxon>
        <taxon>Vanilloideae</taxon>
        <taxon>Vanilleae</taxon>
        <taxon>Vanilla</taxon>
    </lineage>
</organism>
<gene>
    <name evidence="2" type="ORF">HPP92_028892</name>
    <name evidence="1" type="ORF">HPP92_028902</name>
</gene>
<protein>
    <submittedName>
        <fullName evidence="2">Uncharacterized protein</fullName>
    </submittedName>
</protein>
<evidence type="ECO:0000313" key="3">
    <source>
        <dbReference type="Proteomes" id="UP000636800"/>
    </source>
</evidence>
<proteinExistence type="predicted"/>
<dbReference type="EMBL" id="JADCNM010000592">
    <property type="protein sequence ID" value="KAG0446290.1"/>
    <property type="molecule type" value="Genomic_DNA"/>
</dbReference>
<sequence length="162" mass="18276">MSEGEKATTMSVINFDQHHLLCNLLSSQIDKQESIGKQENGCEAVVGAFNFKSPVLLLLIFFRSCRRLLPSYMISRLDDAHNQAQQACRLNQRGRLCKAAKIKHFPQPQPKGSGVKTTPVDSRKKEVHFRLLRTFWRVASVSVSSPSPSPATLSMPRRFHVE</sequence>
<dbReference type="EMBL" id="JADCNL010000591">
    <property type="protein sequence ID" value="KAG0446305.1"/>
    <property type="molecule type" value="Genomic_DNA"/>
</dbReference>
<reference evidence="3 4" key="1">
    <citation type="journal article" date="2020" name="Nat. Food">
        <title>A phased Vanilla planifolia genome enables genetic improvement of flavour and production.</title>
        <authorList>
            <person name="Hasing T."/>
            <person name="Tang H."/>
            <person name="Brym M."/>
            <person name="Khazi F."/>
            <person name="Huang T."/>
            <person name="Chambers A.H."/>
        </authorList>
    </citation>
    <scope>NUCLEOTIDE SEQUENCE [LARGE SCALE GENOMIC DNA]</scope>
    <source>
        <tissue evidence="2">Leaf</tissue>
    </source>
</reference>
<evidence type="ECO:0000313" key="2">
    <source>
        <dbReference type="EMBL" id="KAG0446305.1"/>
    </source>
</evidence>
<evidence type="ECO:0000313" key="1">
    <source>
        <dbReference type="EMBL" id="KAG0446290.1"/>
    </source>
</evidence>
<comment type="caution">
    <text evidence="2">The sequence shown here is derived from an EMBL/GenBank/DDBJ whole genome shotgun (WGS) entry which is preliminary data.</text>
</comment>